<dbReference type="PANTHER" id="PTHR11703:SF0">
    <property type="entry name" value="DEOXYHYPUSINE SYNTHASE"/>
    <property type="match status" value="1"/>
</dbReference>
<keyword evidence="10" id="KW-1185">Reference proteome</keyword>
<dbReference type="InterPro" id="IPR029035">
    <property type="entry name" value="DHS-like_NAD/FAD-binding_dom"/>
</dbReference>
<comment type="pathway">
    <text evidence="3">Protein modification; eIF5A hypusination.</text>
</comment>
<evidence type="ECO:0000313" key="10">
    <source>
        <dbReference type="Proteomes" id="UP001367676"/>
    </source>
</evidence>
<dbReference type="Gene3D" id="3.40.910.10">
    <property type="entry name" value="Deoxyhypusine synthase"/>
    <property type="match status" value="1"/>
</dbReference>
<dbReference type="FunFam" id="3.40.910.10:FF:000001">
    <property type="entry name" value="Probable deoxyhypusine synthase"/>
    <property type="match status" value="1"/>
</dbReference>
<dbReference type="SUPFAM" id="SSF52467">
    <property type="entry name" value="DHS-like NAD/FAD-binding domain"/>
    <property type="match status" value="1"/>
</dbReference>
<comment type="caution">
    <text evidence="9">The sequence shown here is derived from an EMBL/GenBank/DDBJ whole genome shotgun (WGS) entry which is preliminary data.</text>
</comment>
<comment type="cofactor">
    <cofactor evidence="2">
        <name>NAD(+)</name>
        <dbReference type="ChEBI" id="CHEBI:57540"/>
    </cofactor>
</comment>
<keyword evidence="8" id="KW-0386">Hypusine biosynthesis</keyword>
<comment type="similarity">
    <text evidence="4">Belongs to the deoxyhypusine synthase family.</text>
</comment>
<evidence type="ECO:0000256" key="2">
    <source>
        <dbReference type="ARBA" id="ARBA00001911"/>
    </source>
</evidence>
<evidence type="ECO:0000256" key="7">
    <source>
        <dbReference type="ARBA" id="ARBA00023027"/>
    </source>
</evidence>
<comment type="catalytic activity">
    <reaction evidence="1">
        <text>[eIF5A protein]-L-lysine + spermidine = [eIF5A protein]-deoxyhypusine + propane-1,3-diamine</text>
        <dbReference type="Rhea" id="RHEA:33299"/>
        <dbReference type="Rhea" id="RHEA-COMP:10143"/>
        <dbReference type="Rhea" id="RHEA-COMP:10144"/>
        <dbReference type="ChEBI" id="CHEBI:29969"/>
        <dbReference type="ChEBI" id="CHEBI:57484"/>
        <dbReference type="ChEBI" id="CHEBI:57834"/>
        <dbReference type="ChEBI" id="CHEBI:82657"/>
        <dbReference type="EC" id="2.5.1.46"/>
    </reaction>
</comment>
<dbReference type="PANTHER" id="PTHR11703">
    <property type="entry name" value="DEOXYHYPUSINE SYNTHASE"/>
    <property type="match status" value="1"/>
</dbReference>
<keyword evidence="6" id="KW-0808">Transferase</keyword>
<dbReference type="Pfam" id="PF01916">
    <property type="entry name" value="DS"/>
    <property type="match status" value="1"/>
</dbReference>
<dbReference type="Proteomes" id="UP001367676">
    <property type="component" value="Unassembled WGS sequence"/>
</dbReference>
<evidence type="ECO:0000256" key="3">
    <source>
        <dbReference type="ARBA" id="ARBA00005041"/>
    </source>
</evidence>
<gene>
    <name evidence="9" type="ORF">V9T40_006156</name>
</gene>
<organism evidence="9 10">
    <name type="scientific">Parthenolecanium corni</name>
    <dbReference type="NCBI Taxonomy" id="536013"/>
    <lineage>
        <taxon>Eukaryota</taxon>
        <taxon>Metazoa</taxon>
        <taxon>Ecdysozoa</taxon>
        <taxon>Arthropoda</taxon>
        <taxon>Hexapoda</taxon>
        <taxon>Insecta</taxon>
        <taxon>Pterygota</taxon>
        <taxon>Neoptera</taxon>
        <taxon>Paraneoptera</taxon>
        <taxon>Hemiptera</taxon>
        <taxon>Sternorrhyncha</taxon>
        <taxon>Coccoidea</taxon>
        <taxon>Coccidae</taxon>
        <taxon>Parthenolecanium</taxon>
    </lineage>
</organism>
<dbReference type="GO" id="GO:0034038">
    <property type="term" value="F:deoxyhypusine synthase activity"/>
    <property type="evidence" value="ECO:0007669"/>
    <property type="project" value="UniProtKB-EC"/>
</dbReference>
<dbReference type="InterPro" id="IPR002773">
    <property type="entry name" value="Deoxyhypusine_synthase"/>
</dbReference>
<sequence>MEEEDNPAASRTTKMMVFSDEDPNTETKATQHVPQAVKDAVFVQSISLPETTPVVKGYDFNEGLNYSKLFQSFEQCGHQATHFGLAVKEINKMLTIRSQEFAKPDYAELEEDEFIRPKSNLVIFLGYTSNLVTSGTRDTIRFLVQHKLVDCLVTTAGGIEEDFIKVLAPTYVGSFHMDDRKLRDEGINRAGNLLIPNENYCLFEQWVNPILDKMIEEQKTKNILWTPSRMIARLGEEIDNEESIYYWAAVNKIPVFCPALTDGSLGDMMYFHSFRNPGLILDIVQDLRRLNTIAVRAKHTGMVILGGGVVKHHICNANLMRNGADFSVYINTGLDYDGSDSGARPEEAISWGKIRKESNPVKIYADASLVFPLLVAETFAKHHFSQKNQFGKPLYTSRDHLRSSDFPMN</sequence>
<evidence type="ECO:0000256" key="4">
    <source>
        <dbReference type="ARBA" id="ARBA00009892"/>
    </source>
</evidence>
<dbReference type="EMBL" id="JBBCAQ010000003">
    <property type="protein sequence ID" value="KAK7604970.1"/>
    <property type="molecule type" value="Genomic_DNA"/>
</dbReference>
<dbReference type="InterPro" id="IPR036982">
    <property type="entry name" value="Deoxyhypusine_synthase_sf"/>
</dbReference>
<evidence type="ECO:0000256" key="6">
    <source>
        <dbReference type="ARBA" id="ARBA00022679"/>
    </source>
</evidence>
<keyword evidence="7" id="KW-0520">NAD</keyword>
<dbReference type="AlphaFoldDB" id="A0AAN9YBL8"/>
<accession>A0AAN9YBL8</accession>
<dbReference type="EC" id="2.5.1.46" evidence="5"/>
<name>A0AAN9YBL8_9HEMI</name>
<dbReference type="GO" id="GO:0005737">
    <property type="term" value="C:cytoplasm"/>
    <property type="evidence" value="ECO:0007669"/>
    <property type="project" value="TreeGrafter"/>
</dbReference>
<dbReference type="NCBIfam" id="TIGR00321">
    <property type="entry name" value="dhys"/>
    <property type="match status" value="1"/>
</dbReference>
<protein>
    <recommendedName>
        <fullName evidence="5">deoxyhypusine synthase</fullName>
        <ecNumber evidence="5">2.5.1.46</ecNumber>
    </recommendedName>
</protein>
<evidence type="ECO:0000256" key="8">
    <source>
        <dbReference type="ARBA" id="ARBA00023256"/>
    </source>
</evidence>
<evidence type="ECO:0000256" key="5">
    <source>
        <dbReference type="ARBA" id="ARBA00012683"/>
    </source>
</evidence>
<evidence type="ECO:0000256" key="1">
    <source>
        <dbReference type="ARBA" id="ARBA00000952"/>
    </source>
</evidence>
<reference evidence="9 10" key="1">
    <citation type="submission" date="2024-03" db="EMBL/GenBank/DDBJ databases">
        <title>Adaptation during the transition from Ophiocordyceps entomopathogen to insect associate is accompanied by gene loss and intensified selection.</title>
        <authorList>
            <person name="Ward C.M."/>
            <person name="Onetto C.A."/>
            <person name="Borneman A.R."/>
        </authorList>
    </citation>
    <scope>NUCLEOTIDE SEQUENCE [LARGE SCALE GENOMIC DNA]</scope>
    <source>
        <strain evidence="9">AWRI1</strain>
        <tissue evidence="9">Single Adult Female</tissue>
    </source>
</reference>
<proteinExistence type="inferred from homology"/>
<evidence type="ECO:0000313" key="9">
    <source>
        <dbReference type="EMBL" id="KAK7604970.1"/>
    </source>
</evidence>